<dbReference type="AlphaFoldDB" id="A0A1V6LZ19"/>
<keyword evidence="2" id="KW-1185">Reference proteome</keyword>
<comment type="caution">
    <text evidence="1">The sequence shown here is derived from an EMBL/GenBank/DDBJ whole genome shotgun (WGS) entry which is preliminary data.</text>
</comment>
<sequence>MEKPFANLLNFSPSPFLLRIFNGKILTQILKQVKYFHNAAKLQPKPPINGKKEGAKKPAKKLCHGNTTTCVRCKIILPSSLLHQ</sequence>
<protein>
    <submittedName>
        <fullName evidence="1">Uncharacterized protein</fullName>
    </submittedName>
</protein>
<dbReference type="EMBL" id="MJUW02000096">
    <property type="protein sequence ID" value="OQD45365.1"/>
    <property type="molecule type" value="Genomic_DNA"/>
</dbReference>
<name>A0A1V6LZ19_9BACT</name>
<dbReference type="Proteomes" id="UP000242219">
    <property type="component" value="Unassembled WGS sequence"/>
</dbReference>
<accession>A0A1V6LZ19</accession>
<evidence type="ECO:0000313" key="2">
    <source>
        <dbReference type="Proteomes" id="UP000242219"/>
    </source>
</evidence>
<proteinExistence type="predicted"/>
<evidence type="ECO:0000313" key="1">
    <source>
        <dbReference type="EMBL" id="OQD45365.1"/>
    </source>
</evidence>
<reference evidence="1 2" key="1">
    <citation type="journal article" date="2016" name="Genome Announc.">
        <title>Draft Genome Sequence of the Anaerobic Ammonium-Oxidizing Bacterium 'Candidatus Brocadia sp. 40'.</title>
        <authorList>
            <person name="Ali M."/>
            <person name="Haroon M.F."/>
            <person name="Narita Y."/>
            <person name="Zhang L."/>
            <person name="Rangel Shaw D."/>
            <person name="Okabe S."/>
            <person name="Saikaly P.E."/>
        </authorList>
    </citation>
    <scope>NUCLEOTIDE SEQUENCE [LARGE SCALE GENOMIC DNA]</scope>
    <source>
        <strain evidence="1 2">40</strain>
    </source>
</reference>
<gene>
    <name evidence="1" type="ORF">BIY37_08860</name>
</gene>
<organism evidence="1 2">
    <name type="scientific">Candidatus Brocadia sapporoensis</name>
    <dbReference type="NCBI Taxonomy" id="392547"/>
    <lineage>
        <taxon>Bacteria</taxon>
        <taxon>Pseudomonadati</taxon>
        <taxon>Planctomycetota</taxon>
        <taxon>Candidatus Brocadiia</taxon>
        <taxon>Candidatus Brocadiales</taxon>
        <taxon>Candidatus Brocadiaceae</taxon>
        <taxon>Candidatus Brocadia</taxon>
    </lineage>
</organism>